<dbReference type="EMBL" id="EU974205">
    <property type="protein sequence ID" value="ACG46323.1"/>
    <property type="molecule type" value="mRNA"/>
</dbReference>
<feature type="region of interest" description="Disordered" evidence="1">
    <location>
        <begin position="1"/>
        <end position="24"/>
    </location>
</feature>
<proteinExistence type="evidence at transcript level"/>
<dbReference type="AlphaFoldDB" id="B6UAE0"/>
<organism evidence="2">
    <name type="scientific">Zea mays</name>
    <name type="common">Maize</name>
    <dbReference type="NCBI Taxonomy" id="4577"/>
    <lineage>
        <taxon>Eukaryota</taxon>
        <taxon>Viridiplantae</taxon>
        <taxon>Streptophyta</taxon>
        <taxon>Embryophyta</taxon>
        <taxon>Tracheophyta</taxon>
        <taxon>Spermatophyta</taxon>
        <taxon>Magnoliopsida</taxon>
        <taxon>Liliopsida</taxon>
        <taxon>Poales</taxon>
        <taxon>Poaceae</taxon>
        <taxon>PACMAD clade</taxon>
        <taxon>Panicoideae</taxon>
        <taxon>Andropogonodae</taxon>
        <taxon>Andropogoneae</taxon>
        <taxon>Tripsacinae</taxon>
        <taxon>Zea</taxon>
    </lineage>
</organism>
<name>B6UAE0_MAIZE</name>
<sequence>MHACTTPLGFQPGPRGGDRASDVVPTTRCSWWTTRRMDLTSGCSPSEYPPANTI</sequence>
<reference evidence="2" key="1">
    <citation type="journal article" date="2009" name="Plant Mol. Biol.">
        <title>Insights into corn genes derived from large-scale cDNA sequencing.</title>
        <authorList>
            <person name="Alexandrov N.N."/>
            <person name="Brover V.V."/>
            <person name="Freidin S."/>
            <person name="Troukhan M.E."/>
            <person name="Tatarinova T.V."/>
            <person name="Zhang H."/>
            <person name="Swaller T.J."/>
            <person name="Lu Y.P."/>
            <person name="Bouck J."/>
            <person name="Flavell R.B."/>
            <person name="Feldmann K.A."/>
        </authorList>
    </citation>
    <scope>NUCLEOTIDE SEQUENCE</scope>
</reference>
<protein>
    <submittedName>
        <fullName evidence="2">Uncharacterized protein</fullName>
    </submittedName>
</protein>
<evidence type="ECO:0000313" key="2">
    <source>
        <dbReference type="EMBL" id="ACG46323.1"/>
    </source>
</evidence>
<accession>B6UAE0</accession>
<evidence type="ECO:0000256" key="1">
    <source>
        <dbReference type="SAM" id="MobiDB-lite"/>
    </source>
</evidence>